<dbReference type="Gene3D" id="3.90.1340.10">
    <property type="entry name" value="Phage tail collar domain"/>
    <property type="match status" value="1"/>
</dbReference>
<keyword evidence="3" id="KW-1185">Reference proteome</keyword>
<dbReference type="Pfam" id="PF07484">
    <property type="entry name" value="Collar"/>
    <property type="match status" value="1"/>
</dbReference>
<gene>
    <name evidence="2" type="ORF">FNB15_05575</name>
</gene>
<dbReference type="AlphaFoldDB" id="A0A516H786"/>
<sequence length="226" mass="22782">MTFAVAPAIGDVIRIRRLQTVHVSGNDTTADTLVQKLVAGAGIALTELEDGDDEILQITVTDGLIPSGLVSPFAGGIAPDGWLLCDGAAVGRETCAGLFAVVGTTYGSGDGTTTFNLPDLRGRVAAGKDNMGGTSANRLTAGSAAGLNGSALGAAGGNQQHQLTVAELASHGHDVNVGETPASALTPGGVAIHQYLYYGAVALPTGGDQPHNNVQPTLILNYIIKV</sequence>
<dbReference type="EMBL" id="CP041636">
    <property type="protein sequence ID" value="QDO99646.1"/>
    <property type="molecule type" value="Genomic_DNA"/>
</dbReference>
<name>A0A516H786_9PROT</name>
<proteinExistence type="predicted"/>
<dbReference type="InterPro" id="IPR011083">
    <property type="entry name" value="Phage_tail_collar_dom"/>
</dbReference>
<dbReference type="OrthoDB" id="9810174at2"/>
<reference evidence="2 3" key="1">
    <citation type="submission" date="2019-07" db="EMBL/GenBank/DDBJ databases">
        <title>Genome sequencing for Ferrovibrio sp. K5.</title>
        <authorList>
            <person name="Park S.-J."/>
        </authorList>
    </citation>
    <scope>NUCLEOTIDE SEQUENCE [LARGE SCALE GENOMIC DNA]</scope>
    <source>
        <strain evidence="2 3">K5</strain>
    </source>
</reference>
<evidence type="ECO:0000259" key="1">
    <source>
        <dbReference type="Pfam" id="PF07484"/>
    </source>
</evidence>
<evidence type="ECO:0000313" key="2">
    <source>
        <dbReference type="EMBL" id="QDO99646.1"/>
    </source>
</evidence>
<dbReference type="KEGG" id="fer:FNB15_05575"/>
<protein>
    <recommendedName>
        <fullName evidence="1">Phage tail collar domain-containing protein</fullName>
    </recommendedName>
</protein>
<organism evidence="2 3">
    <name type="scientific">Ferrovibrio terrae</name>
    <dbReference type="NCBI Taxonomy" id="2594003"/>
    <lineage>
        <taxon>Bacteria</taxon>
        <taxon>Pseudomonadati</taxon>
        <taxon>Pseudomonadota</taxon>
        <taxon>Alphaproteobacteria</taxon>
        <taxon>Rhodospirillales</taxon>
        <taxon>Rhodospirillaceae</taxon>
        <taxon>Ferrovibrio</taxon>
    </lineage>
</organism>
<feature type="domain" description="Phage tail collar" evidence="1">
    <location>
        <begin position="68"/>
        <end position="124"/>
    </location>
</feature>
<dbReference type="Proteomes" id="UP000317496">
    <property type="component" value="Chromosome"/>
</dbReference>
<dbReference type="SUPFAM" id="SSF88874">
    <property type="entry name" value="Receptor-binding domain of short tail fibre protein gp12"/>
    <property type="match status" value="1"/>
</dbReference>
<accession>A0A516H786</accession>
<dbReference type="InterPro" id="IPR037053">
    <property type="entry name" value="Phage_tail_collar_dom_sf"/>
</dbReference>
<evidence type="ECO:0000313" key="3">
    <source>
        <dbReference type="Proteomes" id="UP000317496"/>
    </source>
</evidence>